<comment type="function">
    <text evidence="1">Catalyzes the hydroxylation of the N(6)-(4-aminobutyl)-L-lysine intermediate produced by deoxyhypusine synthase/DHPS on a critical lysine of the eukaryotic translation initiation factor 5A/eIF-5A. This is the second step of the post-translational modification of that lysine into an unusual amino acid residue named hypusine. Hypusination is unique to mature eIF-5A factor and is essential for its function.</text>
</comment>
<evidence type="ECO:0000313" key="4">
    <source>
        <dbReference type="Proteomes" id="UP000599074"/>
    </source>
</evidence>
<name>A0A8J3X1M1_9ACTN</name>
<keyword evidence="4" id="KW-1185">Reference proteome</keyword>
<dbReference type="EMBL" id="BOON01000039">
    <property type="protein sequence ID" value="GII24547.1"/>
    <property type="molecule type" value="Genomic_DNA"/>
</dbReference>
<dbReference type="GO" id="GO:0016491">
    <property type="term" value="F:oxidoreductase activity"/>
    <property type="evidence" value="ECO:0007669"/>
    <property type="project" value="TreeGrafter"/>
</dbReference>
<dbReference type="PANTHER" id="PTHR12697:SF38">
    <property type="entry name" value="PBS LYASE HEAT DOMAIN PROTEIN REPEAT-CONTAINING PROTEIN"/>
    <property type="match status" value="1"/>
</dbReference>
<evidence type="ECO:0000256" key="2">
    <source>
        <dbReference type="SAM" id="MobiDB-lite"/>
    </source>
</evidence>
<reference evidence="3" key="1">
    <citation type="submission" date="2021-01" db="EMBL/GenBank/DDBJ databases">
        <title>Whole genome shotgun sequence of Planosporangium mesophilum NBRC 109066.</title>
        <authorList>
            <person name="Komaki H."/>
            <person name="Tamura T."/>
        </authorList>
    </citation>
    <scope>NUCLEOTIDE SEQUENCE</scope>
    <source>
        <strain evidence="3">NBRC 109066</strain>
    </source>
</reference>
<protein>
    <recommendedName>
        <fullName evidence="5">HEAT repeat domain-containing protein</fullName>
    </recommendedName>
</protein>
<dbReference type="RefSeq" id="WP_168117032.1">
    <property type="nucleotide sequence ID" value="NZ_BOON01000039.1"/>
</dbReference>
<dbReference type="SUPFAM" id="SSF48371">
    <property type="entry name" value="ARM repeat"/>
    <property type="match status" value="1"/>
</dbReference>
<dbReference type="Gene3D" id="1.25.10.10">
    <property type="entry name" value="Leucine-rich Repeat Variant"/>
    <property type="match status" value="2"/>
</dbReference>
<dbReference type="InterPro" id="IPR016024">
    <property type="entry name" value="ARM-type_fold"/>
</dbReference>
<dbReference type="InterPro" id="IPR011989">
    <property type="entry name" value="ARM-like"/>
</dbReference>
<dbReference type="SMART" id="SM00567">
    <property type="entry name" value="EZ_HEAT"/>
    <property type="match status" value="5"/>
</dbReference>
<dbReference type="InterPro" id="IPR004155">
    <property type="entry name" value="PBS_lyase_HEAT"/>
</dbReference>
<dbReference type="SMART" id="SM00185">
    <property type="entry name" value="ARM"/>
    <property type="match status" value="2"/>
</dbReference>
<dbReference type="InterPro" id="IPR021133">
    <property type="entry name" value="HEAT_type_2"/>
</dbReference>
<gene>
    <name evidence="3" type="ORF">Pme01_41440</name>
</gene>
<evidence type="ECO:0000256" key="1">
    <source>
        <dbReference type="ARBA" id="ARBA00045876"/>
    </source>
</evidence>
<dbReference type="InterPro" id="IPR000225">
    <property type="entry name" value="Armadillo"/>
</dbReference>
<dbReference type="AlphaFoldDB" id="A0A8J3X1M1"/>
<dbReference type="PANTHER" id="PTHR12697">
    <property type="entry name" value="PBS LYASE HEAT-LIKE PROTEIN"/>
    <property type="match status" value="1"/>
</dbReference>
<evidence type="ECO:0000313" key="3">
    <source>
        <dbReference type="EMBL" id="GII24547.1"/>
    </source>
</evidence>
<feature type="region of interest" description="Disordered" evidence="2">
    <location>
        <begin position="368"/>
        <end position="387"/>
    </location>
</feature>
<accession>A0A8J3X1M1</accession>
<sequence>MAGLATAVLLVLAGAALALGAVIVLGRAVRRTREARQARLAAPGRRVLLSLAAGDDEPENQQTLVRLEPAAWRAIEPTAVALLGKVRGESHAALVSVFEQRGMGERALDDVRGRGAMRRARAAEVLGNLGRRDAVPLLVSLLGDRDPDVRAVAARALGRIADPAAAAALLDSLAGRRPIPPQVVADAVMRMGAGTLEALTAALDHDAELVRATSVEVLGLIGAITAAARVIDTLDTDPSPEVRERAAAALGRLGTRSALAPLLAAVAPENPPGLRARAAHALGDLGAVAAAPALDALLADPQHEVAHATAHALLRLGPAGREVLEQAVATGPDPSPGRHAAARTDGLSVAAERAARYAWEALAVAEVDERRRDGAPARSEQPTAVGR</sequence>
<dbReference type="Proteomes" id="UP000599074">
    <property type="component" value="Unassembled WGS sequence"/>
</dbReference>
<proteinExistence type="predicted"/>
<comment type="caution">
    <text evidence="3">The sequence shown here is derived from an EMBL/GenBank/DDBJ whole genome shotgun (WGS) entry which is preliminary data.</text>
</comment>
<evidence type="ECO:0008006" key="5">
    <source>
        <dbReference type="Google" id="ProtNLM"/>
    </source>
</evidence>
<dbReference type="Pfam" id="PF13646">
    <property type="entry name" value="HEAT_2"/>
    <property type="match status" value="2"/>
</dbReference>
<organism evidence="3 4">
    <name type="scientific">Planosporangium mesophilum</name>
    <dbReference type="NCBI Taxonomy" id="689768"/>
    <lineage>
        <taxon>Bacteria</taxon>
        <taxon>Bacillati</taxon>
        <taxon>Actinomycetota</taxon>
        <taxon>Actinomycetes</taxon>
        <taxon>Micromonosporales</taxon>
        <taxon>Micromonosporaceae</taxon>
        <taxon>Planosporangium</taxon>
    </lineage>
</organism>
<dbReference type="PROSITE" id="PS50077">
    <property type="entry name" value="HEAT_REPEAT"/>
    <property type="match status" value="1"/>
</dbReference>